<name>A0A1Y5RY70_9RHOB</name>
<dbReference type="Proteomes" id="UP000193623">
    <property type="component" value="Unassembled WGS sequence"/>
</dbReference>
<evidence type="ECO:0000313" key="1">
    <source>
        <dbReference type="EMBL" id="SLN28099.1"/>
    </source>
</evidence>
<dbReference type="OrthoDB" id="5525128at2"/>
<reference evidence="1 2" key="1">
    <citation type="submission" date="2017-03" db="EMBL/GenBank/DDBJ databases">
        <authorList>
            <person name="Afonso C.L."/>
            <person name="Miller P.J."/>
            <person name="Scott M.A."/>
            <person name="Spackman E."/>
            <person name="Goraichik I."/>
            <person name="Dimitrov K.M."/>
            <person name="Suarez D.L."/>
            <person name="Swayne D.E."/>
        </authorList>
    </citation>
    <scope>NUCLEOTIDE SEQUENCE [LARGE SCALE GENOMIC DNA]</scope>
    <source>
        <strain evidence="1 2">CECT 8397</strain>
    </source>
</reference>
<proteinExistence type="predicted"/>
<organism evidence="1 2">
    <name type="scientific">Pseudooctadecabacter jejudonensis</name>
    <dbReference type="NCBI Taxonomy" id="1391910"/>
    <lineage>
        <taxon>Bacteria</taxon>
        <taxon>Pseudomonadati</taxon>
        <taxon>Pseudomonadota</taxon>
        <taxon>Alphaproteobacteria</taxon>
        <taxon>Rhodobacterales</taxon>
        <taxon>Paracoccaceae</taxon>
        <taxon>Pseudooctadecabacter</taxon>
    </lineage>
</organism>
<gene>
    <name evidence="1" type="ORF">PSJ8397_01170</name>
</gene>
<evidence type="ECO:0000313" key="2">
    <source>
        <dbReference type="Proteomes" id="UP000193623"/>
    </source>
</evidence>
<dbReference type="RefSeq" id="WP_085863640.1">
    <property type="nucleotide sequence ID" value="NZ_FWFT01000002.1"/>
</dbReference>
<dbReference type="AlphaFoldDB" id="A0A1Y5RY70"/>
<accession>A0A1Y5RY70</accession>
<dbReference type="EMBL" id="FWFT01000002">
    <property type="protein sequence ID" value="SLN28099.1"/>
    <property type="molecule type" value="Genomic_DNA"/>
</dbReference>
<sequence>MPSALQTKIAAHLKAFRADEDGAVTTDFVVLTASVMMLGAAHARDVALGANNLAEAVEDCLVTDIAAIMEGNPRELQARLAAAEAACSSR</sequence>
<keyword evidence="2" id="KW-1185">Reference proteome</keyword>
<protein>
    <submittedName>
        <fullName evidence="1">Uncharacterized protein</fullName>
    </submittedName>
</protein>